<dbReference type="SMART" id="SM00849">
    <property type="entry name" value="Lactamase_B"/>
    <property type="match status" value="1"/>
</dbReference>
<dbReference type="Gene3D" id="1.10.10.10">
    <property type="entry name" value="Winged helix-like DNA-binding domain superfamily/Winged helix DNA-binding domain"/>
    <property type="match status" value="1"/>
</dbReference>
<evidence type="ECO:0000313" key="3">
    <source>
        <dbReference type="EMBL" id="TMQ54978.1"/>
    </source>
</evidence>
<reference evidence="3 4" key="1">
    <citation type="journal article" date="2019" name="Nat. Microbiol.">
        <title>Mediterranean grassland soil C-N compound turnover is dependent on rainfall and depth, and is mediated by genomically divergent microorganisms.</title>
        <authorList>
            <person name="Diamond S."/>
            <person name="Andeer P.F."/>
            <person name="Li Z."/>
            <person name="Crits-Christoph A."/>
            <person name="Burstein D."/>
            <person name="Anantharaman K."/>
            <person name="Lane K.R."/>
            <person name="Thomas B.C."/>
            <person name="Pan C."/>
            <person name="Northen T.R."/>
            <person name="Banfield J.F."/>
        </authorList>
    </citation>
    <scope>NUCLEOTIDE SEQUENCE [LARGE SCALE GENOMIC DNA]</scope>
    <source>
        <strain evidence="3">WS_4</strain>
    </source>
</reference>
<sequence>MGRPRGPAHRRLLRHRAGPHPGATGGPSFRARRIALPPQSIPEAKGAGAGPPLRLAASLILISPEPVLRVLWVHRSEANPFLGGFHSFPGGRMSPEDGPTDGEDALELAMLRCAVRETFEETGIFVGVQGPKPDRAAQRALREQVLNGNAEFWPSIERIGLSLDRSAFRMSGRWVTPHFSRARFDTMFFVAELGQAEAPDVWPGELSSGEWIEPDRALKLWEEDRVTLAMPTLYAIRVIAEGTHDLSARLRAVPEANAVPSRHVILHPGIVMVPLRTETLAPATHTNAAVIGDGEVVVIDPGTADPSELKSLYEVVDAATAGGGKVAAVLLTHRHKDHVSGADAVRGRYGAPVWGHPLVSDRVPLDRELKEGDMVELTGPHPRRVLALHTPGHSRSHLAFFEERSRTLCAGDLVSTLGTVVVDPPDGNMGDYMRSLERIKQLKATVLIPGHGPPSRGVDHLLAALLEHRRMRESRILKSLEAGPMTEELLREEVYRDTPGAPPALAARTLEAHLERLVEEGRIRREPGRVMLAT</sequence>
<accession>A0A538SUB5</accession>
<dbReference type="InterPro" id="IPR041516">
    <property type="entry name" value="LACTB2_WH"/>
</dbReference>
<dbReference type="InterPro" id="IPR036388">
    <property type="entry name" value="WH-like_DNA-bd_sf"/>
</dbReference>
<organism evidence="3 4">
    <name type="scientific">Eiseniibacteriota bacterium</name>
    <dbReference type="NCBI Taxonomy" id="2212470"/>
    <lineage>
        <taxon>Bacteria</taxon>
        <taxon>Candidatus Eiseniibacteriota</taxon>
    </lineage>
</organism>
<dbReference type="InterPro" id="IPR015797">
    <property type="entry name" value="NUDIX_hydrolase-like_dom_sf"/>
</dbReference>
<gene>
    <name evidence="3" type="ORF">E6K74_04470</name>
</gene>
<feature type="region of interest" description="Disordered" evidence="1">
    <location>
        <begin position="1"/>
        <end position="30"/>
    </location>
</feature>
<evidence type="ECO:0000259" key="2">
    <source>
        <dbReference type="PROSITE" id="PS51462"/>
    </source>
</evidence>
<dbReference type="InterPro" id="IPR050662">
    <property type="entry name" value="Sec-metab_biosynth-thioest"/>
</dbReference>
<dbReference type="EMBL" id="VBOU01000046">
    <property type="protein sequence ID" value="TMQ54978.1"/>
    <property type="molecule type" value="Genomic_DNA"/>
</dbReference>
<dbReference type="CDD" id="cd18870">
    <property type="entry name" value="NUDIX_AcylCoAdiphos_Nudt19"/>
    <property type="match status" value="1"/>
</dbReference>
<dbReference type="InterPro" id="IPR036866">
    <property type="entry name" value="RibonucZ/Hydroxyglut_hydro"/>
</dbReference>
<name>A0A538SUB5_UNCEI</name>
<evidence type="ECO:0000256" key="1">
    <source>
        <dbReference type="SAM" id="MobiDB-lite"/>
    </source>
</evidence>
<dbReference type="PANTHER" id="PTHR23131">
    <property type="entry name" value="ENDORIBONUCLEASE LACTB2"/>
    <property type="match status" value="1"/>
</dbReference>
<dbReference type="Pfam" id="PF00753">
    <property type="entry name" value="Lactamase_B"/>
    <property type="match status" value="1"/>
</dbReference>
<dbReference type="InterPro" id="IPR001279">
    <property type="entry name" value="Metallo-B-lactamas"/>
</dbReference>
<dbReference type="AlphaFoldDB" id="A0A538SUB5"/>
<dbReference type="GO" id="GO:0016787">
    <property type="term" value="F:hydrolase activity"/>
    <property type="evidence" value="ECO:0007669"/>
    <property type="project" value="UniProtKB-KW"/>
</dbReference>
<dbReference type="PANTHER" id="PTHR23131:SF0">
    <property type="entry name" value="ENDORIBONUCLEASE LACTB2"/>
    <property type="match status" value="1"/>
</dbReference>
<comment type="caution">
    <text evidence="3">The sequence shown here is derived from an EMBL/GenBank/DDBJ whole genome shotgun (WGS) entry which is preliminary data.</text>
</comment>
<evidence type="ECO:0000313" key="4">
    <source>
        <dbReference type="Proteomes" id="UP000319829"/>
    </source>
</evidence>
<protein>
    <submittedName>
        <fullName evidence="3">MBL fold metallo-hydrolase</fullName>
    </submittedName>
</protein>
<feature type="compositionally biased region" description="Basic residues" evidence="1">
    <location>
        <begin position="1"/>
        <end position="18"/>
    </location>
</feature>
<dbReference type="SUPFAM" id="SSF55811">
    <property type="entry name" value="Nudix"/>
    <property type="match status" value="1"/>
</dbReference>
<dbReference type="Proteomes" id="UP000319829">
    <property type="component" value="Unassembled WGS sequence"/>
</dbReference>
<keyword evidence="3" id="KW-0378">Hydrolase</keyword>
<dbReference type="SUPFAM" id="SSF56281">
    <property type="entry name" value="Metallo-hydrolase/oxidoreductase"/>
    <property type="match status" value="1"/>
</dbReference>
<proteinExistence type="predicted"/>
<dbReference type="Gene3D" id="3.90.79.10">
    <property type="entry name" value="Nucleoside Triphosphate Pyrophosphohydrolase"/>
    <property type="match status" value="1"/>
</dbReference>
<feature type="domain" description="Nudix hydrolase" evidence="2">
    <location>
        <begin position="52"/>
        <end position="240"/>
    </location>
</feature>
<dbReference type="Gene3D" id="3.60.15.10">
    <property type="entry name" value="Ribonuclease Z/Hydroxyacylglutathione hydrolase-like"/>
    <property type="match status" value="1"/>
</dbReference>
<dbReference type="PROSITE" id="PS51462">
    <property type="entry name" value="NUDIX"/>
    <property type="match status" value="1"/>
</dbReference>
<dbReference type="Pfam" id="PF17778">
    <property type="entry name" value="WHD_BLACT"/>
    <property type="match status" value="1"/>
</dbReference>
<dbReference type="InterPro" id="IPR000086">
    <property type="entry name" value="NUDIX_hydrolase_dom"/>
</dbReference>